<evidence type="ECO:0000259" key="3">
    <source>
        <dbReference type="PROSITE" id="PS50048"/>
    </source>
</evidence>
<accession>A0A4U7KTK3</accession>
<gene>
    <name evidence="4" type="ORF">EX895_004247</name>
</gene>
<comment type="caution">
    <text evidence="4">The sequence shown here is derived from an EMBL/GenBank/DDBJ whole genome shotgun (WGS) entry which is preliminary data.</text>
</comment>
<feature type="compositionally biased region" description="Basic and acidic residues" evidence="2">
    <location>
        <begin position="663"/>
        <end position="674"/>
    </location>
</feature>
<dbReference type="CDD" id="cd00067">
    <property type="entry name" value="GAL4"/>
    <property type="match status" value="1"/>
</dbReference>
<evidence type="ECO:0000313" key="5">
    <source>
        <dbReference type="Proteomes" id="UP000306050"/>
    </source>
</evidence>
<feature type="domain" description="Zn(2)-C6 fungal-type" evidence="3">
    <location>
        <begin position="52"/>
        <end position="81"/>
    </location>
</feature>
<feature type="region of interest" description="Disordered" evidence="2">
    <location>
        <begin position="714"/>
        <end position="740"/>
    </location>
</feature>
<protein>
    <recommendedName>
        <fullName evidence="3">Zn(2)-C6 fungal-type domain-containing protein</fullName>
    </recommendedName>
</protein>
<feature type="region of interest" description="Disordered" evidence="2">
    <location>
        <begin position="662"/>
        <end position="685"/>
    </location>
</feature>
<sequence length="846" mass="91750">MCFSTLALHTPFTESESNSPAQPLAVLSSQLFASVPEAITSEGSTRKRVGRACEVCRRKKVKCNGQKPCSQCIAFAEECDYVEVKDRSAYSRRYVESLEARLACVENSVATLLQRQVHERTRQNLQLTQTMTGQGETGARTLLEWQRQVEQVDQAAVPRDITSVCRPEANLGLEHSSDLTSLSATYLIEQASATLQHQDCQYTPFTTSSGPIRMQASQQAQAFQKDTELSHEVGAGPMPTTLPMEADFLALLESYSQRIYPFFSIAVPSEVHSAWIRISSADHSLHVHSASELALVFAVLACGAQALPISHMSTPSGHLNSSTAPLSRYSSNDLDAHAQAWSNSMNEIGPRHPSEGSRHAQVHALLSFHAAGRGDSMLAFDYIIKARSVPALSASSPSDRHTGDERIMASIQLLDRIIRSSLGRMATQQQSFVQLQTWAPISENCPGMVSALHVLSTLCSESGSVGRTICDLLEPGSPDSPAEDLKTVVRDRDCLLLDWYSALPHPYRSMPSHTSDPTSSSAACIAFVSLQYERVRLHLALQHFARRATGGVSRAADDVDRCDLARCLHLSGETIRKFPIIAKCLQPNPWLVLYAQCLGASAAFLALTAVREPHCNVRGLLMDVEVAMAGLEQLEYGVQGVADVRTKLARLISTIKAQSEDSLDSRASKKREAADGGVGEGASVRSSDVVDKRIRAATLPQVGSQLAVSPIPRAETAPPVPLEQPPAATSLSASSDQASSTAMSMFYPPAPAPAGSSSVPWTSHDDRQASATEIGTFNAFWNSPSSNVGFASSQHQQQQHQQRHHSPVIPSQSQVLPFDLQQQQQLMAGLMGDYMLQDQHPGRQAG</sequence>
<keyword evidence="5" id="KW-1185">Reference proteome</keyword>
<dbReference type="OrthoDB" id="39175at2759"/>
<dbReference type="InterPro" id="IPR036864">
    <property type="entry name" value="Zn2-C6_fun-type_DNA-bd_sf"/>
</dbReference>
<dbReference type="PROSITE" id="PS00463">
    <property type="entry name" value="ZN2_CY6_FUNGAL_1"/>
    <property type="match status" value="1"/>
</dbReference>
<reference evidence="4 5" key="1">
    <citation type="submission" date="2019-05" db="EMBL/GenBank/DDBJ databases">
        <title>Sporisorium graminicola CBS 10092 draft sequencing and annotation.</title>
        <authorList>
            <person name="Solano-Gonzalez S."/>
            <person name="Caddick M.X."/>
            <person name="Darby A."/>
        </authorList>
    </citation>
    <scope>NUCLEOTIDE SEQUENCE [LARGE SCALE GENOMIC DNA]</scope>
    <source>
        <strain evidence="4 5">CBS 10092</strain>
    </source>
</reference>
<name>A0A4U7KTK3_9BASI</name>
<dbReference type="InterPro" id="IPR001138">
    <property type="entry name" value="Zn2Cys6_DnaBD"/>
</dbReference>
<dbReference type="PANTHER" id="PTHR46910">
    <property type="entry name" value="TRANSCRIPTION FACTOR PDR1"/>
    <property type="match status" value="1"/>
</dbReference>
<dbReference type="EMBL" id="SRRM01000016">
    <property type="protein sequence ID" value="TKY86608.1"/>
    <property type="molecule type" value="Genomic_DNA"/>
</dbReference>
<dbReference type="Pfam" id="PF00172">
    <property type="entry name" value="Zn_clus"/>
    <property type="match status" value="1"/>
</dbReference>
<dbReference type="GeneID" id="40727142"/>
<dbReference type="RefSeq" id="XP_029738593.1">
    <property type="nucleotide sequence ID" value="XM_029884843.1"/>
</dbReference>
<evidence type="ECO:0000256" key="1">
    <source>
        <dbReference type="ARBA" id="ARBA00023242"/>
    </source>
</evidence>
<keyword evidence="1" id="KW-0539">Nucleus</keyword>
<dbReference type="Proteomes" id="UP000306050">
    <property type="component" value="Chromosome SGRAM_3"/>
</dbReference>
<dbReference type="GO" id="GO:0008270">
    <property type="term" value="F:zinc ion binding"/>
    <property type="evidence" value="ECO:0007669"/>
    <property type="project" value="InterPro"/>
</dbReference>
<dbReference type="GO" id="GO:0000981">
    <property type="term" value="F:DNA-binding transcription factor activity, RNA polymerase II-specific"/>
    <property type="evidence" value="ECO:0007669"/>
    <property type="project" value="InterPro"/>
</dbReference>
<dbReference type="PANTHER" id="PTHR46910:SF1">
    <property type="entry name" value="MISCELLANEOUS ZN(II)2CYS6 TRANSCRIPTION FACTOR (EUROFUNG)-RELATED"/>
    <property type="match status" value="1"/>
</dbReference>
<dbReference type="InterPro" id="IPR050987">
    <property type="entry name" value="AtrR-like"/>
</dbReference>
<dbReference type="SUPFAM" id="SSF57701">
    <property type="entry name" value="Zn2/Cys6 DNA-binding domain"/>
    <property type="match status" value="1"/>
</dbReference>
<proteinExistence type="predicted"/>
<evidence type="ECO:0000313" key="4">
    <source>
        <dbReference type="EMBL" id="TKY86608.1"/>
    </source>
</evidence>
<dbReference type="KEGG" id="sgra:EX895_004247"/>
<evidence type="ECO:0000256" key="2">
    <source>
        <dbReference type="SAM" id="MobiDB-lite"/>
    </source>
</evidence>
<dbReference type="SMART" id="SM00066">
    <property type="entry name" value="GAL4"/>
    <property type="match status" value="1"/>
</dbReference>
<dbReference type="AlphaFoldDB" id="A0A4U7KTK3"/>
<feature type="compositionally biased region" description="Low complexity" evidence="2">
    <location>
        <begin position="727"/>
        <end position="740"/>
    </location>
</feature>
<dbReference type="Gene3D" id="4.10.240.10">
    <property type="entry name" value="Zn(2)-C6 fungal-type DNA-binding domain"/>
    <property type="match status" value="1"/>
</dbReference>
<dbReference type="PROSITE" id="PS50048">
    <property type="entry name" value="ZN2_CY6_FUNGAL_2"/>
    <property type="match status" value="1"/>
</dbReference>
<organism evidence="4 5">
    <name type="scientific">Sporisorium graminicola</name>
    <dbReference type="NCBI Taxonomy" id="280036"/>
    <lineage>
        <taxon>Eukaryota</taxon>
        <taxon>Fungi</taxon>
        <taxon>Dikarya</taxon>
        <taxon>Basidiomycota</taxon>
        <taxon>Ustilaginomycotina</taxon>
        <taxon>Ustilaginomycetes</taxon>
        <taxon>Ustilaginales</taxon>
        <taxon>Ustilaginaceae</taxon>
        <taxon>Sporisorium</taxon>
    </lineage>
</organism>
<dbReference type="CDD" id="cd12148">
    <property type="entry name" value="fungal_TF_MHR"/>
    <property type="match status" value="1"/>
</dbReference>